<evidence type="ECO:0000256" key="14">
    <source>
        <dbReference type="PROSITE-ProRule" id="PRU01360"/>
    </source>
</evidence>
<name>A0A4D8QQP1_AZOBR</name>
<evidence type="ECO:0000256" key="7">
    <source>
        <dbReference type="ARBA" id="ARBA00022729"/>
    </source>
</evidence>
<geneLocation type="plasmid" evidence="19 20">
    <name>p4</name>
</geneLocation>
<evidence type="ECO:0000256" key="11">
    <source>
        <dbReference type="ARBA" id="ARBA00023136"/>
    </source>
</evidence>
<dbReference type="InterPro" id="IPR037066">
    <property type="entry name" value="Plug_dom_sf"/>
</dbReference>
<evidence type="ECO:0000256" key="15">
    <source>
        <dbReference type="RuleBase" id="RU003357"/>
    </source>
</evidence>
<evidence type="ECO:0000256" key="8">
    <source>
        <dbReference type="ARBA" id="ARBA00023004"/>
    </source>
</evidence>
<evidence type="ECO:0000256" key="2">
    <source>
        <dbReference type="ARBA" id="ARBA00009810"/>
    </source>
</evidence>
<dbReference type="PANTHER" id="PTHR32552:SF68">
    <property type="entry name" value="FERRICHROME OUTER MEMBRANE TRANSPORTER_PHAGE RECEPTOR"/>
    <property type="match status" value="1"/>
</dbReference>
<dbReference type="SUPFAM" id="SSF56935">
    <property type="entry name" value="Porins"/>
    <property type="match status" value="1"/>
</dbReference>
<sequence length="745" mass="81961">MQRACGGRMKTWSGQGRVCPARVGSVWGGRKHGASRAVLLWAIALAGLGMLAGNAMAQGAPEASPPKAEGPAVLDALMVEGTPQARYDSRLSDVGSRLNSDITEIPRTIDVIPEQLLQDQHAREMEEVYRYFPNVVNNDGYGGTREDYIIRGFRRRDDVYRNGVRLKSNSRIDPSTIDSIQIIKGPVSDIGQMTPGGLVNITTKKPSWTARNHLETNFDSYGERQAMFDSTGPLSETFAYRIVGSAESSNSFRDDTLVQRQFLAPTMSWIGADGASVTVGYEFSKDKRPLDRGFITYPTGGGRRAVADVARSTRYDAGFTKRDSTYHQGEVDVAIPMRSDRWMLEGKLFYNHERTDEIHTEVRSIQSNGLLVRRVEGNDDRNLDTFFGRLQTRGEFEALLPVKVATGIEYRRQKESWINYTGADQVGGTVANPASWRLIDNSARPTARTARRVEQTDFGPFVQTDIALLPTVTLTLGARYELSKGSARVENLLRSGTTVGSYPVDRNLTKTAGVMWKAMEDVSFFANYADTFQPHNFYNGDTQVFPAEKGRQYEVGSKLNLMGERLFMTAALFDIKQSNVVESSNGVAVLTGGQRSRGAELSVVGNPVEGWNIRAAVGYVDAELRSVDRTIDGNRPTNVPTHNASLWSSYEFKDPSSPLVGLGLGAGVTLVGNRYGDAQHSFELGSYTLVDTGVWYYIPVGEKKVRLDLGVKNLTDKSYLTASGGTYRVSAGAPRTVYGGVSFDF</sequence>
<dbReference type="Pfam" id="PF00593">
    <property type="entry name" value="TonB_dep_Rec_b-barrel"/>
    <property type="match status" value="1"/>
</dbReference>
<protein>
    <submittedName>
        <fullName evidence="19">TonB-dependent siderophore receptor</fullName>
    </submittedName>
</protein>
<organism evidence="19 20">
    <name type="scientific">Azospirillum brasilense</name>
    <dbReference type="NCBI Taxonomy" id="192"/>
    <lineage>
        <taxon>Bacteria</taxon>
        <taxon>Pseudomonadati</taxon>
        <taxon>Pseudomonadota</taxon>
        <taxon>Alphaproteobacteria</taxon>
        <taxon>Rhodospirillales</taxon>
        <taxon>Azospirillaceae</taxon>
        <taxon>Azospirillum</taxon>
    </lineage>
</organism>
<evidence type="ECO:0000256" key="3">
    <source>
        <dbReference type="ARBA" id="ARBA00022448"/>
    </source>
</evidence>
<accession>A0A4D8QQP1</accession>
<evidence type="ECO:0000313" key="19">
    <source>
        <dbReference type="EMBL" id="QCO13178.1"/>
    </source>
</evidence>
<feature type="domain" description="TonB-dependent receptor-like beta-barrel" evidence="17">
    <location>
        <begin position="272"/>
        <end position="714"/>
    </location>
</feature>
<feature type="transmembrane region" description="Helical" evidence="16">
    <location>
        <begin position="38"/>
        <end position="57"/>
    </location>
</feature>
<dbReference type="InterPro" id="IPR039426">
    <property type="entry name" value="TonB-dep_rcpt-like"/>
</dbReference>
<keyword evidence="11 14" id="KW-0472">Membrane</keyword>
<keyword evidence="3 14" id="KW-0813">Transport</keyword>
<evidence type="ECO:0000256" key="16">
    <source>
        <dbReference type="SAM" id="Phobius"/>
    </source>
</evidence>
<evidence type="ECO:0000256" key="5">
    <source>
        <dbReference type="ARBA" id="ARBA00022496"/>
    </source>
</evidence>
<keyword evidence="12 19" id="KW-0675">Receptor</keyword>
<evidence type="ECO:0000256" key="6">
    <source>
        <dbReference type="ARBA" id="ARBA00022692"/>
    </source>
</evidence>
<evidence type="ECO:0000256" key="1">
    <source>
        <dbReference type="ARBA" id="ARBA00004571"/>
    </source>
</evidence>
<dbReference type="Gene3D" id="2.170.130.10">
    <property type="entry name" value="TonB-dependent receptor, plug domain"/>
    <property type="match status" value="1"/>
</dbReference>
<keyword evidence="19" id="KW-0614">Plasmid</keyword>
<dbReference type="InterPro" id="IPR000531">
    <property type="entry name" value="Beta-barrel_TonB"/>
</dbReference>
<dbReference type="InterPro" id="IPR010105">
    <property type="entry name" value="TonB_sidphr_rcpt"/>
</dbReference>
<dbReference type="InterPro" id="IPR036942">
    <property type="entry name" value="Beta-barrel_TonB_sf"/>
</dbReference>
<keyword evidence="5" id="KW-0410">Iron transport</keyword>
<keyword evidence="10 15" id="KW-0798">TonB box</keyword>
<dbReference type="Gene3D" id="2.40.170.20">
    <property type="entry name" value="TonB-dependent receptor, beta-barrel domain"/>
    <property type="match status" value="1"/>
</dbReference>
<keyword evidence="4 14" id="KW-1134">Transmembrane beta strand</keyword>
<dbReference type="NCBIfam" id="TIGR01783">
    <property type="entry name" value="TonB-siderophor"/>
    <property type="match status" value="1"/>
</dbReference>
<dbReference type="Proteomes" id="UP000298774">
    <property type="component" value="Plasmid p4"/>
</dbReference>
<evidence type="ECO:0000259" key="18">
    <source>
        <dbReference type="Pfam" id="PF07715"/>
    </source>
</evidence>
<reference evidence="19 20" key="1">
    <citation type="submission" date="2018-09" db="EMBL/GenBank/DDBJ databases">
        <title>Whole genome based analysis of evolution and adaptive divergence in Indian and Brazilian strains of Azospirillum brasilense.</title>
        <authorList>
            <person name="Singh C."/>
            <person name="Tripathi A.K."/>
        </authorList>
    </citation>
    <scope>NUCLEOTIDE SEQUENCE [LARGE SCALE GENOMIC DNA]</scope>
    <source>
        <strain evidence="19 20">MTCC4038</strain>
        <plasmid evidence="19 20">p4</plasmid>
    </source>
</reference>
<evidence type="ECO:0000256" key="9">
    <source>
        <dbReference type="ARBA" id="ARBA00023065"/>
    </source>
</evidence>
<comment type="similarity">
    <text evidence="2 14 15">Belongs to the TonB-dependent receptor family.</text>
</comment>
<dbReference type="GO" id="GO:0015891">
    <property type="term" value="P:siderophore transport"/>
    <property type="evidence" value="ECO:0007669"/>
    <property type="project" value="InterPro"/>
</dbReference>
<evidence type="ECO:0000256" key="4">
    <source>
        <dbReference type="ARBA" id="ARBA00022452"/>
    </source>
</evidence>
<dbReference type="CDD" id="cd01347">
    <property type="entry name" value="ligand_gated_channel"/>
    <property type="match status" value="1"/>
</dbReference>
<keyword evidence="16" id="KW-1133">Transmembrane helix</keyword>
<dbReference type="PROSITE" id="PS52016">
    <property type="entry name" value="TONB_DEPENDENT_REC_3"/>
    <property type="match status" value="1"/>
</dbReference>
<dbReference type="GO" id="GO:0009279">
    <property type="term" value="C:cell outer membrane"/>
    <property type="evidence" value="ECO:0007669"/>
    <property type="project" value="UniProtKB-SubCell"/>
</dbReference>
<evidence type="ECO:0000256" key="10">
    <source>
        <dbReference type="ARBA" id="ARBA00023077"/>
    </source>
</evidence>
<keyword evidence="6 14" id="KW-0812">Transmembrane</keyword>
<feature type="domain" description="TonB-dependent receptor plug" evidence="18">
    <location>
        <begin position="103"/>
        <end position="197"/>
    </location>
</feature>
<keyword evidence="9" id="KW-0406">Ion transport</keyword>
<proteinExistence type="inferred from homology"/>
<keyword evidence="7" id="KW-0732">Signal</keyword>
<evidence type="ECO:0000256" key="12">
    <source>
        <dbReference type="ARBA" id="ARBA00023170"/>
    </source>
</evidence>
<dbReference type="PANTHER" id="PTHR32552">
    <property type="entry name" value="FERRICHROME IRON RECEPTOR-RELATED"/>
    <property type="match status" value="1"/>
</dbReference>
<keyword evidence="8" id="KW-0408">Iron</keyword>
<dbReference type="AlphaFoldDB" id="A0A4D8QQP1"/>
<dbReference type="InterPro" id="IPR012910">
    <property type="entry name" value="Plug_dom"/>
</dbReference>
<dbReference type="EMBL" id="CP032343">
    <property type="protein sequence ID" value="QCO13178.1"/>
    <property type="molecule type" value="Genomic_DNA"/>
</dbReference>
<evidence type="ECO:0000259" key="17">
    <source>
        <dbReference type="Pfam" id="PF00593"/>
    </source>
</evidence>
<dbReference type="GO" id="GO:0015344">
    <property type="term" value="F:siderophore uptake transmembrane transporter activity"/>
    <property type="evidence" value="ECO:0007669"/>
    <property type="project" value="TreeGrafter"/>
</dbReference>
<keyword evidence="13 14" id="KW-0998">Cell outer membrane</keyword>
<comment type="subcellular location">
    <subcellularLocation>
        <location evidence="1 14">Cell outer membrane</location>
        <topology evidence="1 14">Multi-pass membrane protein</topology>
    </subcellularLocation>
</comment>
<evidence type="ECO:0000256" key="13">
    <source>
        <dbReference type="ARBA" id="ARBA00023237"/>
    </source>
</evidence>
<gene>
    <name evidence="19" type="ORF">D3868_29570</name>
</gene>
<dbReference type="GO" id="GO:0038023">
    <property type="term" value="F:signaling receptor activity"/>
    <property type="evidence" value="ECO:0007669"/>
    <property type="project" value="InterPro"/>
</dbReference>
<evidence type="ECO:0000313" key="20">
    <source>
        <dbReference type="Proteomes" id="UP000298774"/>
    </source>
</evidence>
<dbReference type="Pfam" id="PF07715">
    <property type="entry name" value="Plug"/>
    <property type="match status" value="1"/>
</dbReference>